<keyword evidence="2" id="KW-1185">Reference proteome</keyword>
<dbReference type="AlphaFoldDB" id="A0A139AKR6"/>
<sequence>MAGAEFTNLVDPAETEVRIQVYVKSVVLARYVAESPLRISIWLLNFANWVYILAGSAGLPGILEVFECFHDPLSMISALVVFISDNYACNPALHGPVTPEPLQWTDWMG</sequence>
<protein>
    <submittedName>
        <fullName evidence="1">Uncharacterized protein</fullName>
    </submittedName>
</protein>
<accession>A0A139AKR6</accession>
<organism evidence="1 2">
    <name type="scientific">Gonapodya prolifera (strain JEL478)</name>
    <name type="common">Monoblepharis prolifera</name>
    <dbReference type="NCBI Taxonomy" id="1344416"/>
    <lineage>
        <taxon>Eukaryota</taxon>
        <taxon>Fungi</taxon>
        <taxon>Fungi incertae sedis</taxon>
        <taxon>Chytridiomycota</taxon>
        <taxon>Chytridiomycota incertae sedis</taxon>
        <taxon>Monoblepharidomycetes</taxon>
        <taxon>Monoblepharidales</taxon>
        <taxon>Gonapodyaceae</taxon>
        <taxon>Gonapodya</taxon>
    </lineage>
</organism>
<name>A0A139AKR6_GONPJ</name>
<dbReference type="EMBL" id="KQ965747">
    <property type="protein sequence ID" value="KXS17367.1"/>
    <property type="molecule type" value="Genomic_DNA"/>
</dbReference>
<dbReference type="Proteomes" id="UP000070544">
    <property type="component" value="Unassembled WGS sequence"/>
</dbReference>
<evidence type="ECO:0000313" key="2">
    <source>
        <dbReference type="Proteomes" id="UP000070544"/>
    </source>
</evidence>
<reference evidence="1 2" key="1">
    <citation type="journal article" date="2015" name="Genome Biol. Evol.">
        <title>Phylogenomic analyses indicate that early fungi evolved digesting cell walls of algal ancestors of land plants.</title>
        <authorList>
            <person name="Chang Y."/>
            <person name="Wang S."/>
            <person name="Sekimoto S."/>
            <person name="Aerts A.L."/>
            <person name="Choi C."/>
            <person name="Clum A."/>
            <person name="LaButti K.M."/>
            <person name="Lindquist E.A."/>
            <person name="Yee Ngan C."/>
            <person name="Ohm R.A."/>
            <person name="Salamov A.A."/>
            <person name="Grigoriev I.V."/>
            <person name="Spatafora J.W."/>
            <person name="Berbee M.L."/>
        </authorList>
    </citation>
    <scope>NUCLEOTIDE SEQUENCE [LARGE SCALE GENOMIC DNA]</scope>
    <source>
        <strain evidence="1 2">JEL478</strain>
    </source>
</reference>
<evidence type="ECO:0000313" key="1">
    <source>
        <dbReference type="EMBL" id="KXS17367.1"/>
    </source>
</evidence>
<gene>
    <name evidence="1" type="ORF">M427DRAFT_30502</name>
</gene>
<proteinExistence type="predicted"/>